<gene>
    <name evidence="2" type="ORF">GRAN_0717</name>
</gene>
<organism evidence="2 3">
    <name type="scientific">Granulicella sibirica</name>
    <dbReference type="NCBI Taxonomy" id="2479048"/>
    <lineage>
        <taxon>Bacteria</taxon>
        <taxon>Pseudomonadati</taxon>
        <taxon>Acidobacteriota</taxon>
        <taxon>Terriglobia</taxon>
        <taxon>Terriglobales</taxon>
        <taxon>Acidobacteriaceae</taxon>
        <taxon>Granulicella</taxon>
    </lineage>
</organism>
<reference evidence="3" key="2">
    <citation type="submission" date="2019-02" db="EMBL/GenBank/DDBJ databases">
        <title>Granulicella sibirica sp. nov., a psychrotolerant acidobacterium isolated from an organic soil layer in forested tundra, West Siberia.</title>
        <authorList>
            <person name="Oshkin I.Y."/>
            <person name="Kulichevskaya I.S."/>
            <person name="Rijpstra W.I.C."/>
            <person name="Sinninghe Damste J.S."/>
            <person name="Rakitin A.L."/>
            <person name="Ravin N.V."/>
            <person name="Dedysh S.N."/>
        </authorList>
    </citation>
    <scope>NUCLEOTIDE SEQUENCE [LARGE SCALE GENOMIC DNA]</scope>
    <source>
        <strain evidence="3">AF10</strain>
    </source>
</reference>
<dbReference type="PANTHER" id="PTHR36173:SF1">
    <property type="entry name" value="RIBONUCLEASE VAPC22"/>
    <property type="match status" value="1"/>
</dbReference>
<dbReference type="PANTHER" id="PTHR36173">
    <property type="entry name" value="RIBONUCLEASE VAPC16-RELATED"/>
    <property type="match status" value="1"/>
</dbReference>
<name>A0A4Q0T2H2_9BACT</name>
<evidence type="ECO:0000259" key="1">
    <source>
        <dbReference type="Pfam" id="PF01850"/>
    </source>
</evidence>
<dbReference type="Proteomes" id="UP000289437">
    <property type="component" value="Unassembled WGS sequence"/>
</dbReference>
<comment type="caution">
    <text evidence="2">The sequence shown here is derived from an EMBL/GenBank/DDBJ whole genome shotgun (WGS) entry which is preliminary data.</text>
</comment>
<evidence type="ECO:0000313" key="3">
    <source>
        <dbReference type="Proteomes" id="UP000289437"/>
    </source>
</evidence>
<dbReference type="Pfam" id="PF01850">
    <property type="entry name" value="PIN"/>
    <property type="match status" value="1"/>
</dbReference>
<dbReference type="Gene3D" id="3.40.50.1010">
    <property type="entry name" value="5'-nuclease"/>
    <property type="match status" value="1"/>
</dbReference>
<dbReference type="EMBL" id="RDSM01000001">
    <property type="protein sequence ID" value="RXH57407.1"/>
    <property type="molecule type" value="Genomic_DNA"/>
</dbReference>
<dbReference type="AlphaFoldDB" id="A0A4Q0T2H2"/>
<accession>A0A4Q0T2H2</accession>
<feature type="domain" description="PIN" evidence="1">
    <location>
        <begin position="15"/>
        <end position="104"/>
    </location>
</feature>
<evidence type="ECO:0000313" key="2">
    <source>
        <dbReference type="EMBL" id="RXH57407.1"/>
    </source>
</evidence>
<dbReference type="InterPro" id="IPR002716">
    <property type="entry name" value="PIN_dom"/>
</dbReference>
<protein>
    <recommendedName>
        <fullName evidence="1">PIN domain-containing protein</fullName>
    </recommendedName>
</protein>
<dbReference type="InterPro" id="IPR041705">
    <property type="entry name" value="PIN_Sll0205"/>
</dbReference>
<reference evidence="2 3" key="1">
    <citation type="submission" date="2018-11" db="EMBL/GenBank/DDBJ databases">
        <authorList>
            <person name="Mardanov A.V."/>
            <person name="Ravin N.V."/>
            <person name="Dedysh S.N."/>
        </authorList>
    </citation>
    <scope>NUCLEOTIDE SEQUENCE [LARGE SCALE GENOMIC DNA]</scope>
    <source>
        <strain evidence="2 3">AF10</strain>
    </source>
</reference>
<dbReference type="CDD" id="cd09872">
    <property type="entry name" value="PIN_Sll0205-like"/>
    <property type="match status" value="1"/>
</dbReference>
<dbReference type="InterPro" id="IPR029060">
    <property type="entry name" value="PIN-like_dom_sf"/>
</dbReference>
<dbReference type="InterPro" id="IPR052919">
    <property type="entry name" value="TA_system_RNase"/>
</dbReference>
<sequence>MLSPLVYEVITRERKRDGLAVSGITLWELAMLLSRGRVQSRTPLSDFLRVVENSFSVLQLTSAVAETSMAFTDAYPKDPMDRMIGATALVHGLQLITRDERIRRSGEVPCVWD</sequence>
<proteinExistence type="predicted"/>
<dbReference type="SUPFAM" id="SSF88723">
    <property type="entry name" value="PIN domain-like"/>
    <property type="match status" value="1"/>
</dbReference>
<keyword evidence="3" id="KW-1185">Reference proteome</keyword>